<dbReference type="SUPFAM" id="SSF47413">
    <property type="entry name" value="lambda repressor-like DNA-binding domains"/>
    <property type="match status" value="1"/>
</dbReference>
<dbReference type="RefSeq" id="WP_154239296.1">
    <property type="nucleotide sequence ID" value="NZ_CAUFAO010000023.1"/>
</dbReference>
<dbReference type="PROSITE" id="PS50943">
    <property type="entry name" value="HTH_CROC1"/>
    <property type="match status" value="1"/>
</dbReference>
<evidence type="ECO:0000313" key="4">
    <source>
        <dbReference type="Proteomes" id="UP000433575"/>
    </source>
</evidence>
<dbReference type="Proteomes" id="UP000480929">
    <property type="component" value="Unassembled WGS sequence"/>
</dbReference>
<dbReference type="Proteomes" id="UP000433575">
    <property type="component" value="Unassembled WGS sequence"/>
</dbReference>
<dbReference type="InterPro" id="IPR001387">
    <property type="entry name" value="Cro/C1-type_HTH"/>
</dbReference>
<comment type="caution">
    <text evidence="2">The sequence shown here is derived from an EMBL/GenBank/DDBJ whole genome shotgun (WGS) entry which is preliminary data.</text>
</comment>
<name>A0A6N7S9A0_9FIRM</name>
<feature type="domain" description="HTH cro/C1-type" evidence="1">
    <location>
        <begin position="8"/>
        <end position="65"/>
    </location>
</feature>
<dbReference type="GO" id="GO:0003677">
    <property type="term" value="F:DNA binding"/>
    <property type="evidence" value="ECO:0007669"/>
    <property type="project" value="InterPro"/>
</dbReference>
<sequence length="401" mass="46849">MKQVNALIRITRLRKGYKAAALAHECGITASYLSQIESGKEVDSALTSILLQKLGLVMKARSEDLCRYDKILDDFFQAAAFYDLDQAWERFSVLSALETVIMESELAFKYLLAAFIYSVLSKNPMKIRQTRSLLEKCEKLMDEDFRQLYYLYMGSSYADIRDNLFKEYTQKVLNMKEKRGVTSIALYHMAVCFAKENNHFLADQYNLKAQRKFTEEQNYRRLIFSQAFEAVLYSENNLYDEALALTVSILDQTLVPLGEDQRQQLLQNMLFICNLAGRYEQVLRYCEHYGHDLEMTDMHRAMQAWACMQLNEPRKALTLLNLCPPAESDPFASQFIAVLYSYLTRDEASLQSQLIQFQKYTIQSGDYLSAKFITDLIYDFYSRRNNYSKAVYYRNLLDQRK</sequence>
<gene>
    <name evidence="3" type="ORF">GKD88_12075</name>
    <name evidence="2" type="ORF">GKE08_12405</name>
</gene>
<dbReference type="OrthoDB" id="5461347at2"/>
<dbReference type="CDD" id="cd00093">
    <property type="entry name" value="HTH_XRE"/>
    <property type="match status" value="1"/>
</dbReference>
<dbReference type="InterPro" id="IPR011990">
    <property type="entry name" value="TPR-like_helical_dom_sf"/>
</dbReference>
<dbReference type="SMART" id="SM00530">
    <property type="entry name" value="HTH_XRE"/>
    <property type="match status" value="1"/>
</dbReference>
<evidence type="ECO:0000313" key="3">
    <source>
        <dbReference type="EMBL" id="MSC33858.1"/>
    </source>
</evidence>
<dbReference type="Pfam" id="PF01381">
    <property type="entry name" value="HTH_3"/>
    <property type="match status" value="1"/>
</dbReference>
<dbReference type="EMBL" id="WKPI01000022">
    <property type="protein sequence ID" value="MSC33858.1"/>
    <property type="molecule type" value="Genomic_DNA"/>
</dbReference>
<dbReference type="EMBL" id="WKPJ01000020">
    <property type="protein sequence ID" value="MSA90128.1"/>
    <property type="molecule type" value="Genomic_DNA"/>
</dbReference>
<evidence type="ECO:0000259" key="1">
    <source>
        <dbReference type="PROSITE" id="PS50943"/>
    </source>
</evidence>
<dbReference type="AlphaFoldDB" id="A0A6N7S9A0"/>
<reference evidence="4 5" key="1">
    <citation type="journal article" date="2019" name="Nat. Med.">
        <title>A library of human gut bacterial isolates paired with longitudinal multiomics data enables mechanistic microbiome research.</title>
        <authorList>
            <person name="Poyet M."/>
            <person name="Groussin M."/>
            <person name="Gibbons S.M."/>
            <person name="Avila-Pacheco J."/>
            <person name="Jiang X."/>
            <person name="Kearney S.M."/>
            <person name="Perrotta A.R."/>
            <person name="Berdy B."/>
            <person name="Zhao S."/>
            <person name="Lieberman T.D."/>
            <person name="Swanson P.K."/>
            <person name="Smith M."/>
            <person name="Roesemann S."/>
            <person name="Alexander J.E."/>
            <person name="Rich S.A."/>
            <person name="Livny J."/>
            <person name="Vlamakis H."/>
            <person name="Clish C."/>
            <person name="Bullock K."/>
            <person name="Deik A."/>
            <person name="Scott J."/>
            <person name="Pierce K.A."/>
            <person name="Xavier R.J."/>
            <person name="Alm E.J."/>
        </authorList>
    </citation>
    <scope>NUCLEOTIDE SEQUENCE [LARGE SCALE GENOMIC DNA]</scope>
    <source>
        <strain evidence="2 4">BIOML-A4</strain>
        <strain evidence="3 5">BIOML-A5</strain>
    </source>
</reference>
<dbReference type="InterPro" id="IPR010982">
    <property type="entry name" value="Lambda_DNA-bd_dom_sf"/>
</dbReference>
<accession>A0A6N7S9A0</accession>
<keyword evidence="5" id="KW-1185">Reference proteome</keyword>
<dbReference type="Gene3D" id="1.25.40.10">
    <property type="entry name" value="Tetratricopeptide repeat domain"/>
    <property type="match status" value="1"/>
</dbReference>
<organism evidence="2 4">
    <name type="scientific">Holdemania massiliensis</name>
    <dbReference type="NCBI Taxonomy" id="1468449"/>
    <lineage>
        <taxon>Bacteria</taxon>
        <taxon>Bacillati</taxon>
        <taxon>Bacillota</taxon>
        <taxon>Erysipelotrichia</taxon>
        <taxon>Erysipelotrichales</taxon>
        <taxon>Erysipelotrichaceae</taxon>
        <taxon>Holdemania</taxon>
    </lineage>
</organism>
<evidence type="ECO:0000313" key="2">
    <source>
        <dbReference type="EMBL" id="MSA90128.1"/>
    </source>
</evidence>
<dbReference type="Gene3D" id="1.10.260.40">
    <property type="entry name" value="lambda repressor-like DNA-binding domains"/>
    <property type="match status" value="1"/>
</dbReference>
<evidence type="ECO:0000313" key="5">
    <source>
        <dbReference type="Proteomes" id="UP000480929"/>
    </source>
</evidence>
<proteinExistence type="predicted"/>
<protein>
    <submittedName>
        <fullName evidence="2">Helix-turn-helix domain-containing protein</fullName>
    </submittedName>
</protein>